<dbReference type="SUPFAM" id="SSF100950">
    <property type="entry name" value="NagB/RpiA/CoA transferase-like"/>
    <property type="match status" value="1"/>
</dbReference>
<proteinExistence type="predicted"/>
<name>A0A934V1V5_9PSEU</name>
<protein>
    <recommendedName>
        <fullName evidence="1">Lactose phosphotransferase system repressor</fullName>
    </recommendedName>
</protein>
<dbReference type="InterPro" id="IPR014036">
    <property type="entry name" value="DeoR-like_C"/>
</dbReference>
<gene>
    <name evidence="8" type="ORF">JHE00_06545</name>
</gene>
<keyword evidence="9" id="KW-1185">Reference proteome</keyword>
<dbReference type="InterPro" id="IPR036390">
    <property type="entry name" value="WH_DNA-bd_sf"/>
</dbReference>
<accession>A0A934V1V5</accession>
<dbReference type="Proteomes" id="UP000635245">
    <property type="component" value="Unassembled WGS sequence"/>
</dbReference>
<sequence length="271" mass="29632">MPRATRPPDAAVEQRRQAILRTVIELGEVRIDDLTERFDVSLMTMHRDLDDLAERRLLRKLRGRVASFPALTMETAKRFRQGLHLECKQALCVLAAAEVTEGQTVFLDDSTTLFPLARTLAGLQRLVVITNSLEVARIVGEGGSNEVLLLGGRYTEFDSCIGPDTLAGLRRLRADVGFVSATAVAGGRLYHPVREYAELKEAALEVSHHNVLVVDHSKFGRTATYAYGDAGAYDVVLVDDHTPADEIEALRAFGGRVAVACEGTDQGSSRT</sequence>
<dbReference type="PANTHER" id="PTHR30363:SF4">
    <property type="entry name" value="GLYCEROL-3-PHOSPHATE REGULON REPRESSOR"/>
    <property type="match status" value="1"/>
</dbReference>
<comment type="caution">
    <text evidence="8">The sequence shown here is derived from an EMBL/GenBank/DDBJ whole genome shotgun (WGS) entry which is preliminary data.</text>
</comment>
<dbReference type="GO" id="GO:0003700">
    <property type="term" value="F:DNA-binding transcription factor activity"/>
    <property type="evidence" value="ECO:0007669"/>
    <property type="project" value="InterPro"/>
</dbReference>
<dbReference type="InterPro" id="IPR018356">
    <property type="entry name" value="Tscrpt_reg_HTH_DeoR_CS"/>
</dbReference>
<evidence type="ECO:0000256" key="2">
    <source>
        <dbReference type="ARBA" id="ARBA00022491"/>
    </source>
</evidence>
<dbReference type="SMART" id="SM01134">
    <property type="entry name" value="DeoRC"/>
    <property type="match status" value="1"/>
</dbReference>
<dbReference type="Pfam" id="PF00455">
    <property type="entry name" value="DeoRC"/>
    <property type="match status" value="1"/>
</dbReference>
<dbReference type="InterPro" id="IPR037171">
    <property type="entry name" value="NagB/RpiA_transferase-like"/>
</dbReference>
<dbReference type="PROSITE" id="PS51000">
    <property type="entry name" value="HTH_DEOR_2"/>
    <property type="match status" value="1"/>
</dbReference>
<dbReference type="PROSITE" id="PS00894">
    <property type="entry name" value="HTH_DEOR_1"/>
    <property type="match status" value="1"/>
</dbReference>
<evidence type="ECO:0000256" key="4">
    <source>
        <dbReference type="ARBA" id="ARBA00023125"/>
    </source>
</evidence>
<evidence type="ECO:0000259" key="7">
    <source>
        <dbReference type="PROSITE" id="PS51000"/>
    </source>
</evidence>
<dbReference type="PANTHER" id="PTHR30363">
    <property type="entry name" value="HTH-TYPE TRANSCRIPTIONAL REGULATOR SRLR-RELATED"/>
    <property type="match status" value="1"/>
</dbReference>
<reference evidence="8" key="1">
    <citation type="submission" date="2020-12" db="EMBL/GenBank/DDBJ databases">
        <title>Prauserella sp. ASG 168, a novel actinomycete isolated from cave rock.</title>
        <authorList>
            <person name="Suriyachadkun C."/>
        </authorList>
    </citation>
    <scope>NUCLEOTIDE SEQUENCE</scope>
    <source>
        <strain evidence="8">ASG 168</strain>
    </source>
</reference>
<feature type="domain" description="HTH deoR-type" evidence="7">
    <location>
        <begin position="12"/>
        <end position="67"/>
    </location>
</feature>
<dbReference type="AlphaFoldDB" id="A0A934V1V5"/>
<dbReference type="EMBL" id="JAENJH010000002">
    <property type="protein sequence ID" value="MBK1783986.1"/>
    <property type="molecule type" value="Genomic_DNA"/>
</dbReference>
<dbReference type="InterPro" id="IPR001034">
    <property type="entry name" value="DeoR_HTH"/>
</dbReference>
<dbReference type="SMART" id="SM00420">
    <property type="entry name" value="HTH_DEOR"/>
    <property type="match status" value="1"/>
</dbReference>
<dbReference type="Pfam" id="PF08220">
    <property type="entry name" value="HTH_DeoR"/>
    <property type="match status" value="1"/>
</dbReference>
<evidence type="ECO:0000256" key="1">
    <source>
        <dbReference type="ARBA" id="ARBA00021390"/>
    </source>
</evidence>
<evidence type="ECO:0000256" key="3">
    <source>
        <dbReference type="ARBA" id="ARBA00023015"/>
    </source>
</evidence>
<organism evidence="8 9">
    <name type="scientific">Prauserella cavernicola</name>
    <dbReference type="NCBI Taxonomy" id="2800127"/>
    <lineage>
        <taxon>Bacteria</taxon>
        <taxon>Bacillati</taxon>
        <taxon>Actinomycetota</taxon>
        <taxon>Actinomycetes</taxon>
        <taxon>Pseudonocardiales</taxon>
        <taxon>Pseudonocardiaceae</taxon>
        <taxon>Prauserella</taxon>
    </lineage>
</organism>
<evidence type="ECO:0000313" key="8">
    <source>
        <dbReference type="EMBL" id="MBK1783986.1"/>
    </source>
</evidence>
<dbReference type="GO" id="GO:0003677">
    <property type="term" value="F:DNA binding"/>
    <property type="evidence" value="ECO:0007669"/>
    <property type="project" value="UniProtKB-KW"/>
</dbReference>
<evidence type="ECO:0000256" key="6">
    <source>
        <dbReference type="ARBA" id="ARBA00024937"/>
    </source>
</evidence>
<evidence type="ECO:0000256" key="5">
    <source>
        <dbReference type="ARBA" id="ARBA00023163"/>
    </source>
</evidence>
<keyword evidence="2" id="KW-0678">Repressor</keyword>
<keyword evidence="3" id="KW-0805">Transcription regulation</keyword>
<dbReference type="InterPro" id="IPR050313">
    <property type="entry name" value="Carb_Metab_HTH_regulators"/>
</dbReference>
<keyword evidence="5" id="KW-0804">Transcription</keyword>
<dbReference type="SUPFAM" id="SSF46785">
    <property type="entry name" value="Winged helix' DNA-binding domain"/>
    <property type="match status" value="1"/>
</dbReference>
<dbReference type="RefSeq" id="WP_200315904.1">
    <property type="nucleotide sequence ID" value="NZ_JAENJH010000002.1"/>
</dbReference>
<evidence type="ECO:0000313" key="9">
    <source>
        <dbReference type="Proteomes" id="UP000635245"/>
    </source>
</evidence>
<keyword evidence="4" id="KW-0238">DNA-binding</keyword>
<comment type="function">
    <text evidence="6">Repressor of the lactose catabolism operon. Galactose-6-phosphate is the inducer.</text>
</comment>